<keyword evidence="2" id="KW-0472">Membrane</keyword>
<comment type="caution">
    <text evidence="4">The sequence shown here is derived from an EMBL/GenBank/DDBJ whole genome shotgun (WGS) entry which is preliminary data.</text>
</comment>
<evidence type="ECO:0000259" key="3">
    <source>
        <dbReference type="Pfam" id="PF14416"/>
    </source>
</evidence>
<gene>
    <name evidence="4" type="ORF">TIFTF001_024395</name>
</gene>
<evidence type="ECO:0000313" key="4">
    <source>
        <dbReference type="EMBL" id="GMN55272.1"/>
    </source>
</evidence>
<dbReference type="GO" id="GO:0016413">
    <property type="term" value="F:O-acetyltransferase activity"/>
    <property type="evidence" value="ECO:0007669"/>
    <property type="project" value="InterPro"/>
</dbReference>
<dbReference type="InterPro" id="IPR025846">
    <property type="entry name" value="TBL_N"/>
</dbReference>
<dbReference type="AlphaFoldDB" id="A0AA88DGU6"/>
<feature type="domain" description="Trichome birefringence-like N-terminal" evidence="3">
    <location>
        <begin position="133"/>
        <end position="187"/>
    </location>
</feature>
<accession>A0AA88DGU6</accession>
<dbReference type="Pfam" id="PF14416">
    <property type="entry name" value="PMR5N"/>
    <property type="match status" value="1"/>
</dbReference>
<name>A0AA88DGU6_FICCA</name>
<keyword evidence="2" id="KW-1133">Transmembrane helix</keyword>
<evidence type="ECO:0000256" key="2">
    <source>
        <dbReference type="SAM" id="Phobius"/>
    </source>
</evidence>
<proteinExistence type="predicted"/>
<keyword evidence="2" id="KW-0812">Transmembrane</keyword>
<dbReference type="EMBL" id="BTGU01000056">
    <property type="protein sequence ID" value="GMN55272.1"/>
    <property type="molecule type" value="Genomic_DNA"/>
</dbReference>
<dbReference type="InterPro" id="IPR029962">
    <property type="entry name" value="TBL"/>
</dbReference>
<feature type="region of interest" description="Disordered" evidence="1">
    <location>
        <begin position="89"/>
        <end position="117"/>
    </location>
</feature>
<feature type="transmembrane region" description="Helical" evidence="2">
    <location>
        <begin position="22"/>
        <end position="43"/>
    </location>
</feature>
<sequence length="236" mass="27727">MAATTTTTTQPQIKCRFSLTTLLFFLFFFFFLFFLFFFTLFLFSKRSLQLPLSLSTDFFPQNQTQTQIQIQNQNQTFFSSKEPLIYEPISPIPQTTPKIDSDEVSDKNEEDPPRENGVSVENAVDLWGERVRECDLYSGTWVRDEENHYPIYKPGSCPYVDEAFDCQTNGRSDHDYLKWRWKPHACDLPRCLCVLLLHLSPQEEEHVGLEGPREPMVEIVHWRHSQVHLAFLLYTK</sequence>
<evidence type="ECO:0000256" key="1">
    <source>
        <dbReference type="SAM" id="MobiDB-lite"/>
    </source>
</evidence>
<protein>
    <recommendedName>
        <fullName evidence="3">Trichome birefringence-like N-terminal domain-containing protein</fullName>
    </recommendedName>
</protein>
<dbReference type="Proteomes" id="UP001187192">
    <property type="component" value="Unassembled WGS sequence"/>
</dbReference>
<reference evidence="4" key="1">
    <citation type="submission" date="2023-07" db="EMBL/GenBank/DDBJ databases">
        <title>draft genome sequence of fig (Ficus carica).</title>
        <authorList>
            <person name="Takahashi T."/>
            <person name="Nishimura K."/>
        </authorList>
    </citation>
    <scope>NUCLEOTIDE SEQUENCE</scope>
</reference>
<dbReference type="PANTHER" id="PTHR32285">
    <property type="entry name" value="PROTEIN TRICHOME BIREFRINGENCE-LIKE 9-RELATED"/>
    <property type="match status" value="1"/>
</dbReference>
<evidence type="ECO:0000313" key="5">
    <source>
        <dbReference type="Proteomes" id="UP001187192"/>
    </source>
</evidence>
<feature type="compositionally biased region" description="Basic and acidic residues" evidence="1">
    <location>
        <begin position="99"/>
        <end position="114"/>
    </location>
</feature>
<dbReference type="GO" id="GO:0005794">
    <property type="term" value="C:Golgi apparatus"/>
    <property type="evidence" value="ECO:0007669"/>
    <property type="project" value="TreeGrafter"/>
</dbReference>
<organism evidence="4 5">
    <name type="scientific">Ficus carica</name>
    <name type="common">Common fig</name>
    <dbReference type="NCBI Taxonomy" id="3494"/>
    <lineage>
        <taxon>Eukaryota</taxon>
        <taxon>Viridiplantae</taxon>
        <taxon>Streptophyta</taxon>
        <taxon>Embryophyta</taxon>
        <taxon>Tracheophyta</taxon>
        <taxon>Spermatophyta</taxon>
        <taxon>Magnoliopsida</taxon>
        <taxon>eudicotyledons</taxon>
        <taxon>Gunneridae</taxon>
        <taxon>Pentapetalae</taxon>
        <taxon>rosids</taxon>
        <taxon>fabids</taxon>
        <taxon>Rosales</taxon>
        <taxon>Moraceae</taxon>
        <taxon>Ficeae</taxon>
        <taxon>Ficus</taxon>
    </lineage>
</organism>
<dbReference type="PANTHER" id="PTHR32285:SF8">
    <property type="entry name" value="PROTEIN TRICHOME BIREFRINGENCE-LIKE 5"/>
    <property type="match status" value="1"/>
</dbReference>
<keyword evidence="5" id="KW-1185">Reference proteome</keyword>